<dbReference type="AlphaFoldDB" id="A0A1C7MZU7"/>
<evidence type="ECO:0000313" key="1">
    <source>
        <dbReference type="EMBL" id="OBZ82377.1"/>
    </source>
</evidence>
<organism evidence="1 2">
    <name type="scientific">Choanephora cucurbitarum</name>
    <dbReference type="NCBI Taxonomy" id="101091"/>
    <lineage>
        <taxon>Eukaryota</taxon>
        <taxon>Fungi</taxon>
        <taxon>Fungi incertae sedis</taxon>
        <taxon>Mucoromycota</taxon>
        <taxon>Mucoromycotina</taxon>
        <taxon>Mucoromycetes</taxon>
        <taxon>Mucorales</taxon>
        <taxon>Mucorineae</taxon>
        <taxon>Choanephoraceae</taxon>
        <taxon>Choanephoroideae</taxon>
        <taxon>Choanephora</taxon>
    </lineage>
</organism>
<gene>
    <name evidence="1" type="ORF">A0J61_09571</name>
</gene>
<keyword evidence="2" id="KW-1185">Reference proteome</keyword>
<accession>A0A1C7MZU7</accession>
<comment type="caution">
    <text evidence="1">The sequence shown here is derived from an EMBL/GenBank/DDBJ whole genome shotgun (WGS) entry which is preliminary data.</text>
</comment>
<protein>
    <submittedName>
        <fullName evidence="1">Uncharacterized protein</fullName>
    </submittedName>
</protein>
<dbReference type="Proteomes" id="UP000093000">
    <property type="component" value="Unassembled WGS sequence"/>
</dbReference>
<sequence length="60" mass="6743">MIHVYRGVECFLVLISVVEESVVDRFDVPAVKLFAEDARKKVMICEVEHIVSIVGLVRVG</sequence>
<evidence type="ECO:0000313" key="2">
    <source>
        <dbReference type="Proteomes" id="UP000093000"/>
    </source>
</evidence>
<name>A0A1C7MZU7_9FUNG</name>
<proteinExistence type="predicted"/>
<dbReference type="EMBL" id="LUGH01000881">
    <property type="protein sequence ID" value="OBZ82377.1"/>
    <property type="molecule type" value="Genomic_DNA"/>
</dbReference>
<reference evidence="1 2" key="1">
    <citation type="submission" date="2016-03" db="EMBL/GenBank/DDBJ databases">
        <title>Choanephora cucurbitarum.</title>
        <authorList>
            <person name="Min B."/>
            <person name="Park H."/>
            <person name="Park J.-H."/>
            <person name="Shin H.-D."/>
            <person name="Choi I.-G."/>
        </authorList>
    </citation>
    <scope>NUCLEOTIDE SEQUENCE [LARGE SCALE GENOMIC DNA]</scope>
    <source>
        <strain evidence="1 2">KUS-F28377</strain>
    </source>
</reference>
<dbReference type="InParanoid" id="A0A1C7MZU7"/>